<organism evidence="1 2">
    <name type="scientific">Funneliformis caledonium</name>
    <dbReference type="NCBI Taxonomy" id="1117310"/>
    <lineage>
        <taxon>Eukaryota</taxon>
        <taxon>Fungi</taxon>
        <taxon>Fungi incertae sedis</taxon>
        <taxon>Mucoromycota</taxon>
        <taxon>Glomeromycotina</taxon>
        <taxon>Glomeromycetes</taxon>
        <taxon>Glomerales</taxon>
        <taxon>Glomeraceae</taxon>
        <taxon>Funneliformis</taxon>
    </lineage>
</organism>
<proteinExistence type="predicted"/>
<protein>
    <submittedName>
        <fullName evidence="1">8508_t:CDS:1</fullName>
    </submittedName>
</protein>
<evidence type="ECO:0000313" key="1">
    <source>
        <dbReference type="EMBL" id="CAG8528006.1"/>
    </source>
</evidence>
<name>A0A9N9AGQ6_9GLOM</name>
<gene>
    <name evidence="1" type="ORF">FCALED_LOCUS5034</name>
</gene>
<dbReference type="OrthoDB" id="2334541at2759"/>
<dbReference type="EMBL" id="CAJVPQ010001030">
    <property type="protein sequence ID" value="CAG8528006.1"/>
    <property type="molecule type" value="Genomic_DNA"/>
</dbReference>
<keyword evidence="2" id="KW-1185">Reference proteome</keyword>
<dbReference type="Proteomes" id="UP000789570">
    <property type="component" value="Unassembled WGS sequence"/>
</dbReference>
<evidence type="ECO:0000313" key="2">
    <source>
        <dbReference type="Proteomes" id="UP000789570"/>
    </source>
</evidence>
<sequence>MGGHRPAALTPSAIRTAELMEARSNFRTTFEESLGWFNSVKLEEGVYFQAPDNIAQTDSLYQKFKSVLKEIVDSEPELATQVKSGEKELEVLEDHQKVKDLLGPPPQILNVDEIAESTS</sequence>
<comment type="caution">
    <text evidence="1">The sequence shown here is derived from an EMBL/GenBank/DDBJ whole genome shotgun (WGS) entry which is preliminary data.</text>
</comment>
<dbReference type="AlphaFoldDB" id="A0A9N9AGQ6"/>
<accession>A0A9N9AGQ6</accession>
<reference evidence="1" key="1">
    <citation type="submission" date="2021-06" db="EMBL/GenBank/DDBJ databases">
        <authorList>
            <person name="Kallberg Y."/>
            <person name="Tangrot J."/>
            <person name="Rosling A."/>
        </authorList>
    </citation>
    <scope>NUCLEOTIDE SEQUENCE</scope>
    <source>
        <strain evidence="1">UK204</strain>
    </source>
</reference>